<keyword evidence="2" id="KW-1185">Reference proteome</keyword>
<dbReference type="AlphaFoldDB" id="A0A2V3DWW9"/>
<accession>A0A2V3DWW9</accession>
<gene>
    <name evidence="1" type="ORF">CVS29_11905</name>
</gene>
<proteinExistence type="predicted"/>
<reference evidence="1 2" key="1">
    <citation type="submission" date="2018-05" db="EMBL/GenBank/DDBJ databases">
        <title>Genetic diversity of glacier-inhabiting Cryobacterium bacteria in China and description of Cryobacterium mengkeensis sp. nov. and Arthrobacter glacialis sp. nov.</title>
        <authorList>
            <person name="Liu Q."/>
            <person name="Xin Y.-H."/>
        </authorList>
    </citation>
    <scope>NUCLEOTIDE SEQUENCE [LARGE SCALE GENOMIC DNA]</scope>
    <source>
        <strain evidence="1 2">GP3</strain>
    </source>
</reference>
<comment type="caution">
    <text evidence="1">The sequence shown here is derived from an EMBL/GenBank/DDBJ whole genome shotgun (WGS) entry which is preliminary data.</text>
</comment>
<dbReference type="InterPro" id="IPR013207">
    <property type="entry name" value="LGFP"/>
</dbReference>
<dbReference type="Pfam" id="PF08310">
    <property type="entry name" value="LGFP"/>
    <property type="match status" value="2"/>
</dbReference>
<dbReference type="Proteomes" id="UP000246303">
    <property type="component" value="Unassembled WGS sequence"/>
</dbReference>
<evidence type="ECO:0008006" key="3">
    <source>
        <dbReference type="Google" id="ProtNLM"/>
    </source>
</evidence>
<protein>
    <recommendedName>
        <fullName evidence="3">Lysozyme</fullName>
    </recommendedName>
</protein>
<organism evidence="1 2">
    <name type="scientific">Arthrobacter psychrochitiniphilus</name>
    <dbReference type="NCBI Taxonomy" id="291045"/>
    <lineage>
        <taxon>Bacteria</taxon>
        <taxon>Bacillati</taxon>
        <taxon>Actinomycetota</taxon>
        <taxon>Actinomycetes</taxon>
        <taxon>Micrococcales</taxon>
        <taxon>Micrococcaceae</taxon>
        <taxon>Arthrobacter</taxon>
    </lineage>
</organism>
<evidence type="ECO:0000313" key="1">
    <source>
        <dbReference type="EMBL" id="PXA65058.1"/>
    </source>
</evidence>
<dbReference type="EMBL" id="QHLZ01000007">
    <property type="protein sequence ID" value="PXA65058.1"/>
    <property type="molecule type" value="Genomic_DNA"/>
</dbReference>
<sequence length="133" mass="14374">MPRGGCKQGFQGGTIIWSAASGARITRGAIGAAHTGAFAGWLGPEGYPLGDEICGLAQKGCYQQFQTGRYYWSPNTRTAVFVKNGIQSRWNQLGGVNGRMGYPIWNEVCANGYCEQQFQHGVVSWAAPGARPW</sequence>
<evidence type="ECO:0000313" key="2">
    <source>
        <dbReference type="Proteomes" id="UP000246303"/>
    </source>
</evidence>
<name>A0A2V3DWW9_9MICC</name>